<proteinExistence type="predicted"/>
<gene>
    <name evidence="1" type="ORF">EHEKIMEA_00264</name>
</gene>
<keyword evidence="2" id="KW-1185">Reference proteome</keyword>
<evidence type="ECO:0000313" key="1">
    <source>
        <dbReference type="EMBL" id="UNY47146.1"/>
    </source>
</evidence>
<organism evidence="1 2">
    <name type="scientific">Cronobacter phage LPCS28</name>
    <dbReference type="NCBI Taxonomy" id="2924885"/>
    <lineage>
        <taxon>Viruses</taxon>
        <taxon>Duplodnaviria</taxon>
        <taxon>Heunggongvirae</taxon>
        <taxon>Uroviricota</taxon>
        <taxon>Caudoviricetes</taxon>
        <taxon>Pantevenvirales</taxon>
        <taxon>Straboviridae</taxon>
        <taxon>Nanhuvirus</taxon>
        <taxon>Nanhuvirus LPCS28</taxon>
    </lineage>
</organism>
<dbReference type="EMBL" id="OM638103">
    <property type="protein sequence ID" value="UNY47146.1"/>
    <property type="molecule type" value="Genomic_DNA"/>
</dbReference>
<dbReference type="Proteomes" id="UP000832072">
    <property type="component" value="Segment"/>
</dbReference>
<evidence type="ECO:0000313" key="2">
    <source>
        <dbReference type="Proteomes" id="UP000832072"/>
    </source>
</evidence>
<name>A0AAE9GBQ9_9CAUD</name>
<protein>
    <submittedName>
        <fullName evidence="1">Uncharacterized protein</fullName>
    </submittedName>
</protein>
<sequence>MYAFLNANPSYGRFVSIVGLERFKFVQFLQTGRHFKNKEIFVDIMIVFSEYDESKKDDQICAVHDSMFEYIEVYNG</sequence>
<reference evidence="1 2" key="1">
    <citation type="submission" date="2022-02" db="EMBL/GenBank/DDBJ databases">
        <authorList>
            <person name="Tian F."/>
            <person name="Li J."/>
            <person name="Li F."/>
            <person name="Tong Y."/>
        </authorList>
    </citation>
    <scope>NUCLEOTIDE SEQUENCE [LARGE SCALE GENOMIC DNA]</scope>
</reference>
<accession>A0AAE9GBQ9</accession>